<organism evidence="2 3">
    <name type="scientific">Heterostelium pallidum (strain ATCC 26659 / Pp 5 / PN500)</name>
    <name type="common">Cellular slime mold</name>
    <name type="synonym">Polysphondylium pallidum</name>
    <dbReference type="NCBI Taxonomy" id="670386"/>
    <lineage>
        <taxon>Eukaryota</taxon>
        <taxon>Amoebozoa</taxon>
        <taxon>Evosea</taxon>
        <taxon>Eumycetozoa</taxon>
        <taxon>Dictyostelia</taxon>
        <taxon>Acytosteliales</taxon>
        <taxon>Acytosteliaceae</taxon>
        <taxon>Heterostelium</taxon>
    </lineage>
</organism>
<name>D3B656_HETP5</name>
<protein>
    <submittedName>
        <fullName evidence="2">Uncharacterized protein</fullName>
    </submittedName>
</protein>
<comment type="similarity">
    <text evidence="1">Belongs to the UPF0538 family.</text>
</comment>
<evidence type="ECO:0000256" key="1">
    <source>
        <dbReference type="ARBA" id="ARBA00007176"/>
    </source>
</evidence>
<dbReference type="Proteomes" id="UP000001396">
    <property type="component" value="Unassembled WGS sequence"/>
</dbReference>
<proteinExistence type="inferred from homology"/>
<dbReference type="EMBL" id="ADBJ01000017">
    <property type="protein sequence ID" value="EFA83354.1"/>
    <property type="molecule type" value="Genomic_DNA"/>
</dbReference>
<dbReference type="GeneID" id="31359634"/>
<comment type="caution">
    <text evidence="2">The sequence shown here is derived from an EMBL/GenBank/DDBJ whole genome shotgun (WGS) entry which is preliminary data.</text>
</comment>
<dbReference type="AlphaFoldDB" id="D3B656"/>
<sequence>MTDSPRILTIRVVKSLEYRNIKNLLVHGSDLNMKVSEFKKYVLEKIQTTAGFLPFRTLDLNTMKIFFIPHKQKPNNLTINLENDENYILKDDLTLSEQGVADYQKYKSNPTDKWYVSLRIIINIIKLVIVIEKKIFDNQISSRSRRSNSSIFKSKIKKLVVILVTL</sequence>
<dbReference type="RefSeq" id="XP_020435471.1">
    <property type="nucleotide sequence ID" value="XM_020575057.1"/>
</dbReference>
<dbReference type="OMA" id="YRNVKNH"/>
<reference evidence="2 3" key="1">
    <citation type="journal article" date="2011" name="Genome Res.">
        <title>Phylogeny-wide analysis of social amoeba genomes highlights ancient origins for complex intercellular communication.</title>
        <authorList>
            <person name="Heidel A.J."/>
            <person name="Lawal H.M."/>
            <person name="Felder M."/>
            <person name="Schilde C."/>
            <person name="Helps N.R."/>
            <person name="Tunggal B."/>
            <person name="Rivero F."/>
            <person name="John U."/>
            <person name="Schleicher M."/>
            <person name="Eichinger L."/>
            <person name="Platzer M."/>
            <person name="Noegel A.A."/>
            <person name="Schaap P."/>
            <person name="Gloeckner G."/>
        </authorList>
    </citation>
    <scope>NUCLEOTIDE SEQUENCE [LARGE SCALE GENOMIC DNA]</scope>
    <source>
        <strain evidence="3">ATCC 26659 / Pp 5 / PN500</strain>
    </source>
</reference>
<evidence type="ECO:0000313" key="3">
    <source>
        <dbReference type="Proteomes" id="UP000001396"/>
    </source>
</evidence>
<dbReference type="PANTHER" id="PTHR18444:SF9">
    <property type="entry name" value="UPF0538 PROTEIN C2ORF76"/>
    <property type="match status" value="1"/>
</dbReference>
<dbReference type="InParanoid" id="D3B656"/>
<accession>D3B656</accession>
<evidence type="ECO:0000313" key="2">
    <source>
        <dbReference type="EMBL" id="EFA83354.1"/>
    </source>
</evidence>
<dbReference type="Pfam" id="PF10209">
    <property type="entry name" value="DUF2340"/>
    <property type="match status" value="1"/>
</dbReference>
<dbReference type="PANTHER" id="PTHR18444">
    <property type="entry name" value="UPF0538 FAMILY MEMBER"/>
    <property type="match status" value="1"/>
</dbReference>
<keyword evidence="3" id="KW-1185">Reference proteome</keyword>
<dbReference type="InterPro" id="IPR018794">
    <property type="entry name" value="UPF0538"/>
</dbReference>
<gene>
    <name evidence="2" type="ORF">PPL_04147</name>
</gene>